<proteinExistence type="predicted"/>
<comment type="caution">
    <text evidence="2">The sequence shown here is derived from an EMBL/GenBank/DDBJ whole genome shotgun (WGS) entry which is preliminary data.</text>
</comment>
<evidence type="ECO:0000313" key="3">
    <source>
        <dbReference type="Proteomes" id="UP000249061"/>
    </source>
</evidence>
<feature type="region of interest" description="Disordered" evidence="1">
    <location>
        <begin position="1"/>
        <end position="22"/>
    </location>
</feature>
<evidence type="ECO:0000256" key="1">
    <source>
        <dbReference type="SAM" id="MobiDB-lite"/>
    </source>
</evidence>
<dbReference type="AlphaFoldDB" id="A0A2W5SRD8"/>
<dbReference type="Proteomes" id="UP000249061">
    <property type="component" value="Unassembled WGS sequence"/>
</dbReference>
<reference evidence="2 3" key="1">
    <citation type="submission" date="2017-08" db="EMBL/GenBank/DDBJ databases">
        <title>Infants hospitalized years apart are colonized by the same room-sourced microbial strains.</title>
        <authorList>
            <person name="Brooks B."/>
            <person name="Olm M.R."/>
            <person name="Firek B.A."/>
            <person name="Baker R."/>
            <person name="Thomas B.C."/>
            <person name="Morowitz M.J."/>
            <person name="Banfield J.F."/>
        </authorList>
    </citation>
    <scope>NUCLEOTIDE SEQUENCE [LARGE SCALE GENOMIC DNA]</scope>
    <source>
        <strain evidence="2">S2_003_000_R2_14</strain>
    </source>
</reference>
<name>A0A2W5SRD8_9BACT</name>
<gene>
    <name evidence="2" type="ORF">DI536_31555</name>
</gene>
<protein>
    <submittedName>
        <fullName evidence="2">Uncharacterized protein</fullName>
    </submittedName>
</protein>
<dbReference type="EMBL" id="QFQP01000042">
    <property type="protein sequence ID" value="PZR05789.1"/>
    <property type="molecule type" value="Genomic_DNA"/>
</dbReference>
<accession>A0A2W5SRD8</accession>
<feature type="compositionally biased region" description="Polar residues" evidence="1">
    <location>
        <begin position="1"/>
        <end position="16"/>
    </location>
</feature>
<organism evidence="2 3">
    <name type="scientific">Archangium gephyra</name>
    <dbReference type="NCBI Taxonomy" id="48"/>
    <lineage>
        <taxon>Bacteria</taxon>
        <taxon>Pseudomonadati</taxon>
        <taxon>Myxococcota</taxon>
        <taxon>Myxococcia</taxon>
        <taxon>Myxococcales</taxon>
        <taxon>Cystobacterineae</taxon>
        <taxon>Archangiaceae</taxon>
        <taxon>Archangium</taxon>
    </lineage>
</organism>
<evidence type="ECO:0000313" key="2">
    <source>
        <dbReference type="EMBL" id="PZR05789.1"/>
    </source>
</evidence>
<sequence length="79" mass="8188">MHGATSLNTTRTTVGPNSAAPRSIDNVALRALTTSPADNAVVQRANTYFVPPRPSSRASPSYEHVVVVPLLSVSASVAS</sequence>